<keyword evidence="2" id="KW-1185">Reference proteome</keyword>
<dbReference type="Proteomes" id="UP000799754">
    <property type="component" value="Unassembled WGS sequence"/>
</dbReference>
<comment type="caution">
    <text evidence="1">The sequence shown here is derived from an EMBL/GenBank/DDBJ whole genome shotgun (WGS) entry which is preliminary data.</text>
</comment>
<sequence length="164" mass="18377">MLCLCALNISYKAYMRVSWVAQLGEQGTSSSVPMLVHHWSLLFDLLSYLATRQQGICANTQVCEWACRQACRYASQSYRPRGQPIMSRATEKNTLFISYHAPKYVVLNTSVRSPAFSLPRLGVMARTPSDNPAIPVVNDTNETSRQQPERTQRTCRVSSVISAS</sequence>
<proteinExistence type="predicted"/>
<evidence type="ECO:0000313" key="1">
    <source>
        <dbReference type="EMBL" id="KAF2621946.1"/>
    </source>
</evidence>
<evidence type="ECO:0000313" key="2">
    <source>
        <dbReference type="Proteomes" id="UP000799754"/>
    </source>
</evidence>
<reference evidence="1" key="1">
    <citation type="journal article" date="2020" name="Stud. Mycol.">
        <title>101 Dothideomycetes genomes: a test case for predicting lifestyles and emergence of pathogens.</title>
        <authorList>
            <person name="Haridas S."/>
            <person name="Albert R."/>
            <person name="Binder M."/>
            <person name="Bloem J."/>
            <person name="Labutti K."/>
            <person name="Salamov A."/>
            <person name="Andreopoulos B."/>
            <person name="Baker S."/>
            <person name="Barry K."/>
            <person name="Bills G."/>
            <person name="Bluhm B."/>
            <person name="Cannon C."/>
            <person name="Castanera R."/>
            <person name="Culley D."/>
            <person name="Daum C."/>
            <person name="Ezra D."/>
            <person name="Gonzalez J."/>
            <person name="Henrissat B."/>
            <person name="Kuo A."/>
            <person name="Liang C."/>
            <person name="Lipzen A."/>
            <person name="Lutzoni F."/>
            <person name="Magnuson J."/>
            <person name="Mondo S."/>
            <person name="Nolan M."/>
            <person name="Ohm R."/>
            <person name="Pangilinan J."/>
            <person name="Park H.-J."/>
            <person name="Ramirez L."/>
            <person name="Alfaro M."/>
            <person name="Sun H."/>
            <person name="Tritt A."/>
            <person name="Yoshinaga Y."/>
            <person name="Zwiers L.-H."/>
            <person name="Turgeon B."/>
            <person name="Goodwin S."/>
            <person name="Spatafora J."/>
            <person name="Crous P."/>
            <person name="Grigoriev I."/>
        </authorList>
    </citation>
    <scope>NUCLEOTIDE SEQUENCE</scope>
    <source>
        <strain evidence="1">CBS 525.71</strain>
    </source>
</reference>
<accession>A0ACB6RJ94</accession>
<gene>
    <name evidence="1" type="ORF">BU25DRAFT_219260</name>
</gene>
<protein>
    <submittedName>
        <fullName evidence="1">Uncharacterized protein</fullName>
    </submittedName>
</protein>
<dbReference type="EMBL" id="MU006749">
    <property type="protein sequence ID" value="KAF2621946.1"/>
    <property type="molecule type" value="Genomic_DNA"/>
</dbReference>
<name>A0ACB6RJ94_9PLEO</name>
<organism evidence="1 2">
    <name type="scientific">Macroventuria anomochaeta</name>
    <dbReference type="NCBI Taxonomy" id="301207"/>
    <lineage>
        <taxon>Eukaryota</taxon>
        <taxon>Fungi</taxon>
        <taxon>Dikarya</taxon>
        <taxon>Ascomycota</taxon>
        <taxon>Pezizomycotina</taxon>
        <taxon>Dothideomycetes</taxon>
        <taxon>Pleosporomycetidae</taxon>
        <taxon>Pleosporales</taxon>
        <taxon>Pleosporineae</taxon>
        <taxon>Didymellaceae</taxon>
        <taxon>Macroventuria</taxon>
    </lineage>
</organism>